<evidence type="ECO:0000313" key="3">
    <source>
        <dbReference type="Proteomes" id="UP001219933"/>
    </source>
</evidence>
<dbReference type="Proteomes" id="UP001219933">
    <property type="component" value="Chromosome 3"/>
</dbReference>
<dbReference type="EMBL" id="CP119879">
    <property type="protein sequence ID" value="WFD35822.1"/>
    <property type="molecule type" value="Genomic_DNA"/>
</dbReference>
<name>A0AAF0EW54_9BASI</name>
<protein>
    <submittedName>
        <fullName evidence="2">Uncharacterized protein</fullName>
    </submittedName>
</protein>
<reference evidence="2" key="1">
    <citation type="submission" date="2023-03" db="EMBL/GenBank/DDBJ databases">
        <title>Mating type loci evolution in Malassezia.</title>
        <authorList>
            <person name="Coelho M.A."/>
        </authorList>
    </citation>
    <scope>NUCLEOTIDE SEQUENCE</scope>
    <source>
        <strain evidence="2">CBS 11721</strain>
    </source>
</reference>
<keyword evidence="3" id="KW-1185">Reference proteome</keyword>
<accession>A0AAF0EW54</accession>
<dbReference type="AlphaFoldDB" id="A0AAF0EW54"/>
<proteinExistence type="predicted"/>
<sequence>MEFDPASQERPPPRHELESDDEGSIDGDEVQVNITGNIPENKPLVVLIGAIGASVLVASANANKTSWPEHATLMLGDHAFGHCHIGNPKNVIYTARPELLQLHELAPVARAITALNPSDLTVVHSYVPGLYIGSPPADAPLRYLDTQGRALPTPFAPWEVPNVVSGLEAALFAACAYQRIPALLVSIPTSRPAPHVSFYWKASERTRVVPAQQRDVSAADAMKQLTRLSEPLAEQHVEALTSIVGPGAGADASDSLLVAAHHASYLTRSATEVGPVGDGGMYI</sequence>
<gene>
    <name evidence="2" type="ORF">MCUN1_002690</name>
</gene>
<evidence type="ECO:0000313" key="2">
    <source>
        <dbReference type="EMBL" id="WFD35822.1"/>
    </source>
</evidence>
<feature type="region of interest" description="Disordered" evidence="1">
    <location>
        <begin position="1"/>
        <end position="26"/>
    </location>
</feature>
<organism evidence="2 3">
    <name type="scientific">Malassezia cuniculi</name>
    <dbReference type="NCBI Taxonomy" id="948313"/>
    <lineage>
        <taxon>Eukaryota</taxon>
        <taxon>Fungi</taxon>
        <taxon>Dikarya</taxon>
        <taxon>Basidiomycota</taxon>
        <taxon>Ustilaginomycotina</taxon>
        <taxon>Malasseziomycetes</taxon>
        <taxon>Malasseziales</taxon>
        <taxon>Malasseziaceae</taxon>
        <taxon>Malassezia</taxon>
    </lineage>
</organism>
<evidence type="ECO:0000256" key="1">
    <source>
        <dbReference type="SAM" id="MobiDB-lite"/>
    </source>
</evidence>